<sequence>MTHTYQKTAHRSSLEILQEEAGAKNWWLSLPLAFLAIAAGSLISGALSQWLLLPSMMDAHRLLIGIVSLSVFLGSSLLIILFVAKFWERRSLASFGLWKEKLGFNLLLGTALGFFLVLLAVGFNLLGGQLHIQVEKQFNLGIWLFFLVNFFFQALAEEMIYRGFVMNKLRTKLDLLPAVLLNSLLFAVIHIFKGGTPVLYILNVFLTGIFLSLLFALTDNLWLVIALHAANNMIYLGVFGVIGTGNNLQHGSFLQTTLTSQANSFLAGTPSEPLSGGLIAVIVMALAALLTAYLAKKKQVFS</sequence>
<dbReference type="PANTHER" id="PTHR39430">
    <property type="entry name" value="MEMBRANE-ASSOCIATED PROTEASE-RELATED"/>
    <property type="match status" value="1"/>
</dbReference>
<dbReference type="EMBL" id="LS483346">
    <property type="protein sequence ID" value="SQF34230.1"/>
    <property type="molecule type" value="Genomic_DNA"/>
</dbReference>
<dbReference type="Pfam" id="PF02517">
    <property type="entry name" value="Rce1-like"/>
    <property type="match status" value="1"/>
</dbReference>
<keyword evidence="4" id="KW-0645">Protease</keyword>
<dbReference type="GO" id="GO:0006508">
    <property type="term" value="P:proteolysis"/>
    <property type="evidence" value="ECO:0007669"/>
    <property type="project" value="UniProtKB-KW"/>
</dbReference>
<dbReference type="RefSeq" id="WP_002925477.1">
    <property type="nucleotide sequence ID" value="NZ_CP071430.1"/>
</dbReference>
<feature type="transmembrane region" description="Helical" evidence="2">
    <location>
        <begin position="274"/>
        <end position="295"/>
    </location>
</feature>
<feature type="transmembrane region" description="Helical" evidence="2">
    <location>
        <begin position="221"/>
        <end position="242"/>
    </location>
</feature>
<feature type="transmembrane region" description="Helical" evidence="2">
    <location>
        <begin position="104"/>
        <end position="126"/>
    </location>
</feature>
<evidence type="ECO:0000259" key="3">
    <source>
        <dbReference type="Pfam" id="PF02517"/>
    </source>
</evidence>
<gene>
    <name evidence="4" type="ORF">NCTC11085_00718</name>
</gene>
<keyword evidence="4" id="KW-0378">Hydrolase</keyword>
<keyword evidence="2" id="KW-1133">Transmembrane helix</keyword>
<organism evidence="4 5">
    <name type="scientific">Streptococcus sanguinis</name>
    <dbReference type="NCBI Taxonomy" id="1305"/>
    <lineage>
        <taxon>Bacteria</taxon>
        <taxon>Bacillati</taxon>
        <taxon>Bacillota</taxon>
        <taxon>Bacilli</taxon>
        <taxon>Lactobacillales</taxon>
        <taxon>Streptococcaceae</taxon>
        <taxon>Streptococcus</taxon>
    </lineage>
</organism>
<comment type="similarity">
    <text evidence="1">Belongs to the UPF0177 family.</text>
</comment>
<dbReference type="PANTHER" id="PTHR39430:SF1">
    <property type="entry name" value="PROTEASE"/>
    <property type="match status" value="1"/>
</dbReference>
<dbReference type="GO" id="GO:0004175">
    <property type="term" value="F:endopeptidase activity"/>
    <property type="evidence" value="ECO:0007669"/>
    <property type="project" value="UniProtKB-ARBA"/>
</dbReference>
<dbReference type="InterPro" id="IPR003675">
    <property type="entry name" value="Rce1/LyrA-like_dom"/>
</dbReference>
<reference evidence="4 5" key="1">
    <citation type="submission" date="2018-06" db="EMBL/GenBank/DDBJ databases">
        <authorList>
            <consortium name="Pathogen Informatics"/>
            <person name="Doyle S."/>
        </authorList>
    </citation>
    <scope>NUCLEOTIDE SEQUENCE [LARGE SCALE GENOMIC DNA]</scope>
    <source>
        <strain evidence="4 5">NCTC11085</strain>
    </source>
</reference>
<feature type="transmembrane region" description="Helical" evidence="2">
    <location>
        <begin position="26"/>
        <end position="50"/>
    </location>
</feature>
<dbReference type="Proteomes" id="UP000249623">
    <property type="component" value="Chromosome 1"/>
</dbReference>
<protein>
    <submittedName>
        <fullName evidence="4">Protease</fullName>
    </submittedName>
</protein>
<evidence type="ECO:0000256" key="2">
    <source>
        <dbReference type="SAM" id="Phobius"/>
    </source>
</evidence>
<dbReference type="GO" id="GO:0080120">
    <property type="term" value="P:CAAX-box protein maturation"/>
    <property type="evidence" value="ECO:0007669"/>
    <property type="project" value="UniProtKB-ARBA"/>
</dbReference>
<evidence type="ECO:0000313" key="5">
    <source>
        <dbReference type="Proteomes" id="UP000249623"/>
    </source>
</evidence>
<accession>A0A2X3UYY5</accession>
<evidence type="ECO:0000313" key="4">
    <source>
        <dbReference type="EMBL" id="SQF34230.1"/>
    </source>
</evidence>
<proteinExistence type="inferred from homology"/>
<keyword evidence="2" id="KW-0472">Membrane</keyword>
<feature type="transmembrane region" description="Helical" evidence="2">
    <location>
        <begin position="173"/>
        <end position="192"/>
    </location>
</feature>
<name>A0A2X3UYY5_STRSA</name>
<feature type="transmembrane region" description="Helical" evidence="2">
    <location>
        <begin position="198"/>
        <end position="216"/>
    </location>
</feature>
<feature type="transmembrane region" description="Helical" evidence="2">
    <location>
        <begin position="138"/>
        <end position="161"/>
    </location>
</feature>
<feature type="domain" description="CAAX prenyl protease 2/Lysostaphin resistance protein A-like" evidence="3">
    <location>
        <begin position="141"/>
        <end position="234"/>
    </location>
</feature>
<feature type="transmembrane region" description="Helical" evidence="2">
    <location>
        <begin position="62"/>
        <end position="84"/>
    </location>
</feature>
<dbReference type="AlphaFoldDB" id="A0A2X3UYY5"/>
<keyword evidence="2" id="KW-0812">Transmembrane</keyword>
<evidence type="ECO:0000256" key="1">
    <source>
        <dbReference type="ARBA" id="ARBA00009067"/>
    </source>
</evidence>